<dbReference type="Gene3D" id="3.40.50.1100">
    <property type="match status" value="1"/>
</dbReference>
<evidence type="ECO:0000313" key="2">
    <source>
        <dbReference type="Proteomes" id="UP001454036"/>
    </source>
</evidence>
<gene>
    <name evidence="1" type="ORF">LIER_43632</name>
</gene>
<dbReference type="AlphaFoldDB" id="A0AAV3QKB7"/>
<sequence length="115" mass="12618">MALTSSSSTQTSIKLPSNPTTTLFSSLPTKFFSLPKKPPSISCSLIQESMAASVQSDTVVLMRPDSFGRFGKFGGKYVPETLMYALTELEAAFQSLSADQDFQVRFFVCCLVFFC</sequence>
<comment type="caution">
    <text evidence="1">The sequence shown here is derived from an EMBL/GenBank/DDBJ whole genome shotgun (WGS) entry which is preliminary data.</text>
</comment>
<reference evidence="1 2" key="1">
    <citation type="submission" date="2024-01" db="EMBL/GenBank/DDBJ databases">
        <title>The complete chloroplast genome sequence of Lithospermum erythrorhizon: insights into the phylogenetic relationship among Boraginaceae species and the maternal lineages of purple gromwells.</title>
        <authorList>
            <person name="Okada T."/>
            <person name="Watanabe K."/>
        </authorList>
    </citation>
    <scope>NUCLEOTIDE SEQUENCE [LARGE SCALE GENOMIC DNA]</scope>
</reference>
<protein>
    <submittedName>
        <fullName evidence="1">Uncharacterized protein</fullName>
    </submittedName>
</protein>
<name>A0AAV3QKB7_LITER</name>
<evidence type="ECO:0000313" key="1">
    <source>
        <dbReference type="EMBL" id="GAA0163130.1"/>
    </source>
</evidence>
<dbReference type="Proteomes" id="UP001454036">
    <property type="component" value="Unassembled WGS sequence"/>
</dbReference>
<accession>A0AAV3QKB7</accession>
<dbReference type="EMBL" id="BAABME010037022">
    <property type="protein sequence ID" value="GAA0163130.1"/>
    <property type="molecule type" value="Genomic_DNA"/>
</dbReference>
<keyword evidence="2" id="KW-1185">Reference proteome</keyword>
<organism evidence="1 2">
    <name type="scientific">Lithospermum erythrorhizon</name>
    <name type="common">Purple gromwell</name>
    <name type="synonym">Lithospermum officinale var. erythrorhizon</name>
    <dbReference type="NCBI Taxonomy" id="34254"/>
    <lineage>
        <taxon>Eukaryota</taxon>
        <taxon>Viridiplantae</taxon>
        <taxon>Streptophyta</taxon>
        <taxon>Embryophyta</taxon>
        <taxon>Tracheophyta</taxon>
        <taxon>Spermatophyta</taxon>
        <taxon>Magnoliopsida</taxon>
        <taxon>eudicotyledons</taxon>
        <taxon>Gunneridae</taxon>
        <taxon>Pentapetalae</taxon>
        <taxon>asterids</taxon>
        <taxon>lamiids</taxon>
        <taxon>Boraginales</taxon>
        <taxon>Boraginaceae</taxon>
        <taxon>Boraginoideae</taxon>
        <taxon>Lithospermeae</taxon>
        <taxon>Lithospermum</taxon>
    </lineage>
</organism>
<dbReference type="InterPro" id="IPR036052">
    <property type="entry name" value="TrpB-like_PALP_sf"/>
</dbReference>
<proteinExistence type="predicted"/>